<organism evidence="2 3">
    <name type="scientific">Dryococelus australis</name>
    <dbReference type="NCBI Taxonomy" id="614101"/>
    <lineage>
        <taxon>Eukaryota</taxon>
        <taxon>Metazoa</taxon>
        <taxon>Ecdysozoa</taxon>
        <taxon>Arthropoda</taxon>
        <taxon>Hexapoda</taxon>
        <taxon>Insecta</taxon>
        <taxon>Pterygota</taxon>
        <taxon>Neoptera</taxon>
        <taxon>Polyneoptera</taxon>
        <taxon>Phasmatodea</taxon>
        <taxon>Verophasmatodea</taxon>
        <taxon>Anareolatae</taxon>
        <taxon>Phasmatidae</taxon>
        <taxon>Eurycanthinae</taxon>
        <taxon>Dryococelus</taxon>
    </lineage>
</organism>
<feature type="region of interest" description="Disordered" evidence="1">
    <location>
        <begin position="197"/>
        <end position="222"/>
    </location>
</feature>
<accession>A0ABQ9HR43</accession>
<dbReference type="CDD" id="cd00303">
    <property type="entry name" value="retropepsin_like"/>
    <property type="match status" value="1"/>
</dbReference>
<dbReference type="Proteomes" id="UP001159363">
    <property type="component" value="Chromosome X"/>
</dbReference>
<keyword evidence="3" id="KW-1185">Reference proteome</keyword>
<dbReference type="EMBL" id="JARBHB010000004">
    <property type="protein sequence ID" value="KAJ8886615.1"/>
    <property type="molecule type" value="Genomic_DNA"/>
</dbReference>
<proteinExistence type="predicted"/>
<evidence type="ECO:0000313" key="3">
    <source>
        <dbReference type="Proteomes" id="UP001159363"/>
    </source>
</evidence>
<sequence>MLTPPAGPSTTVVKTDMQHLQHALFNHMSEYLLPMFTGCPWEAPGEFLRLCKDKFTRPSIPAEEWSSNAAAQFHESAKDWWYSTGVYEILGRGHTRDHPQTPAPTAAPTYVLINQQWGGGLHLLNLHGGSQYEGDLQMVCGALSLPPWRTLPGIRPLPPWRTPFATCPKDALAVVRYTVIPSPQPPAPTTLHHNPPQHQGIHGQASMGGEGRCGQWQEKQSPPMPIQHGDSLPLASVEPLYACLLGGGYHGNWPPSPLHDNINITSLRRHVAASHEGLLSISVSIDSRLRAVLIDTLVTENFIASHPVPAHQVVPKPGLLRLATWGLLTETRGRATITIQLRDLVTTATALVVEGLQEEVILGQLWLGEQDTHIEESKERLHVGTGCLVTCCFEIP</sequence>
<name>A0ABQ9HR43_9NEOP</name>
<evidence type="ECO:0000313" key="2">
    <source>
        <dbReference type="EMBL" id="KAJ8886615.1"/>
    </source>
</evidence>
<reference evidence="2 3" key="1">
    <citation type="submission" date="2023-02" db="EMBL/GenBank/DDBJ databases">
        <title>LHISI_Scaffold_Assembly.</title>
        <authorList>
            <person name="Stuart O.P."/>
            <person name="Cleave R."/>
            <person name="Magrath M.J.L."/>
            <person name="Mikheyev A.S."/>
        </authorList>
    </citation>
    <scope>NUCLEOTIDE SEQUENCE [LARGE SCALE GENOMIC DNA]</scope>
    <source>
        <strain evidence="2">Daus_M_001</strain>
        <tissue evidence="2">Leg muscle</tissue>
    </source>
</reference>
<gene>
    <name evidence="2" type="ORF">PR048_012827</name>
</gene>
<protein>
    <submittedName>
        <fullName evidence="2">Uncharacterized protein</fullName>
    </submittedName>
</protein>
<evidence type="ECO:0000256" key="1">
    <source>
        <dbReference type="SAM" id="MobiDB-lite"/>
    </source>
</evidence>
<comment type="caution">
    <text evidence="2">The sequence shown here is derived from an EMBL/GenBank/DDBJ whole genome shotgun (WGS) entry which is preliminary data.</text>
</comment>